<dbReference type="Proteomes" id="UP000601435">
    <property type="component" value="Unassembled WGS sequence"/>
</dbReference>
<proteinExistence type="predicted"/>
<gene>
    <name evidence="2" type="ORF">SNEC2469_LOCUS12592</name>
</gene>
<dbReference type="AlphaFoldDB" id="A0A812RRV3"/>
<reference evidence="2" key="1">
    <citation type="submission" date="2021-02" db="EMBL/GenBank/DDBJ databases">
        <authorList>
            <person name="Dougan E. K."/>
            <person name="Rhodes N."/>
            <person name="Thang M."/>
            <person name="Chan C."/>
        </authorList>
    </citation>
    <scope>NUCLEOTIDE SEQUENCE</scope>
</reference>
<comment type="caution">
    <text evidence="2">The sequence shown here is derived from an EMBL/GenBank/DDBJ whole genome shotgun (WGS) entry which is preliminary data.</text>
</comment>
<keyword evidence="1" id="KW-0732">Signal</keyword>
<sequence length="123" mass="13621">MSFTLVLSFFLVLARVQATRILEGHGGTMQDVEMIGAVGNSVQEQRTSDARVRDAVDEIRGSAVQLIKDIDDAAKSGSEWEFCGLSKICRGDRPKCCHDWVGITRISQVYVCKPRSVKCDDKL</sequence>
<dbReference type="OrthoDB" id="417518at2759"/>
<name>A0A812RRV3_9DINO</name>
<keyword evidence="3" id="KW-1185">Reference proteome</keyword>
<evidence type="ECO:0000313" key="2">
    <source>
        <dbReference type="EMBL" id="CAE7453655.1"/>
    </source>
</evidence>
<feature type="chain" id="PRO_5032668727" evidence="1">
    <location>
        <begin position="19"/>
        <end position="123"/>
    </location>
</feature>
<protein>
    <submittedName>
        <fullName evidence="2">Uncharacterized protein</fullName>
    </submittedName>
</protein>
<evidence type="ECO:0000256" key="1">
    <source>
        <dbReference type="SAM" id="SignalP"/>
    </source>
</evidence>
<accession>A0A812RRV3</accession>
<evidence type="ECO:0000313" key="3">
    <source>
        <dbReference type="Proteomes" id="UP000601435"/>
    </source>
</evidence>
<feature type="signal peptide" evidence="1">
    <location>
        <begin position="1"/>
        <end position="18"/>
    </location>
</feature>
<organism evidence="2 3">
    <name type="scientific">Symbiodinium necroappetens</name>
    <dbReference type="NCBI Taxonomy" id="1628268"/>
    <lineage>
        <taxon>Eukaryota</taxon>
        <taxon>Sar</taxon>
        <taxon>Alveolata</taxon>
        <taxon>Dinophyceae</taxon>
        <taxon>Suessiales</taxon>
        <taxon>Symbiodiniaceae</taxon>
        <taxon>Symbiodinium</taxon>
    </lineage>
</organism>
<dbReference type="EMBL" id="CAJNJA010019983">
    <property type="protein sequence ID" value="CAE7453655.1"/>
    <property type="molecule type" value="Genomic_DNA"/>
</dbReference>